<keyword evidence="1" id="KW-0812">Transmembrane</keyword>
<evidence type="ECO:0000313" key="3">
    <source>
        <dbReference type="Proteomes" id="UP001362999"/>
    </source>
</evidence>
<feature type="transmembrane region" description="Helical" evidence="1">
    <location>
        <begin position="51"/>
        <end position="76"/>
    </location>
</feature>
<keyword evidence="3" id="KW-1185">Reference proteome</keyword>
<accession>A0AAV9Z2P8</accession>
<dbReference type="AlphaFoldDB" id="A0AAV9Z2P8"/>
<dbReference type="Proteomes" id="UP001362999">
    <property type="component" value="Unassembled WGS sequence"/>
</dbReference>
<keyword evidence="1" id="KW-1133">Transmembrane helix</keyword>
<keyword evidence="1" id="KW-0472">Membrane</keyword>
<name>A0AAV9Z2P8_9AGAR</name>
<feature type="transmembrane region" description="Helical" evidence="1">
    <location>
        <begin position="158"/>
        <end position="178"/>
    </location>
</feature>
<gene>
    <name evidence="2" type="ORF">R3P38DRAFT_3147577</name>
</gene>
<evidence type="ECO:0000313" key="2">
    <source>
        <dbReference type="EMBL" id="KAK6969131.1"/>
    </source>
</evidence>
<evidence type="ECO:0000256" key="1">
    <source>
        <dbReference type="SAM" id="Phobius"/>
    </source>
</evidence>
<dbReference type="EMBL" id="JAWWNJ010000233">
    <property type="protein sequence ID" value="KAK6969131.1"/>
    <property type="molecule type" value="Genomic_DNA"/>
</dbReference>
<organism evidence="2 3">
    <name type="scientific">Favolaschia claudopus</name>
    <dbReference type="NCBI Taxonomy" id="2862362"/>
    <lineage>
        <taxon>Eukaryota</taxon>
        <taxon>Fungi</taxon>
        <taxon>Dikarya</taxon>
        <taxon>Basidiomycota</taxon>
        <taxon>Agaricomycotina</taxon>
        <taxon>Agaricomycetes</taxon>
        <taxon>Agaricomycetidae</taxon>
        <taxon>Agaricales</taxon>
        <taxon>Marasmiineae</taxon>
        <taxon>Mycenaceae</taxon>
        <taxon>Favolaschia</taxon>
    </lineage>
</organism>
<sequence length="642" mass="69238">MYSHLHTHSISTAGSSSTDIVGDEKVVSRNVPQPRRLSPRNFFSIHFFSRLFGWPGIIVLGQLLLQILAWGFFAFVQHRGGLALPLAWAASAKANPHSVQWVSTQIATILAFCSTFLFSWGARQSITLRLRGDGMSLAQFVHYLQISSRSLILNPRNLTMTFMAMFVFILTGVQTAGWSSLITPRTITIDTPLSGHGIDLSSPLLKDLRGTQAVDFCRKTSSAAAAFIVGQTESGYTAVKGNLGLPATLTVMDLSFNRSTEGILPLTLEPLNATTWFEGATTLPSTVKPEWDLPDGLGSSYTLHQQGFTADVSCEFWKGPGDPNAPRLFFQTNSVQSWNDARVPSEAISFVDMFSDCTGKNDTQPLTWSRAYVLSAQPNYMVMIACPAGNTTKIVFNTANPGLYDFLGTTVCTLKPKTTNVEVSYSDIINIKTLSNGTFADIRAPATLAAADTLYDMVLFSQSVVSNGMGDKLRSLVSETDGKAFTNDTILRSMEQFVRGVTEYSATVFQACLATNQTFMNSLSPSDNLNIPTNGTFHTQTIGWARATSGLTAVQLLPGTVLALFTIYIVVVAVAYHAADAKGAYFDPSDAMHLVAASSAGGDRGYIGKEGEEVNSAAESINVCLSSEPGKGGMALLLSRGR</sequence>
<proteinExistence type="predicted"/>
<feature type="transmembrane region" description="Helical" evidence="1">
    <location>
        <begin position="556"/>
        <end position="576"/>
    </location>
</feature>
<feature type="transmembrane region" description="Helical" evidence="1">
    <location>
        <begin position="101"/>
        <end position="122"/>
    </location>
</feature>
<comment type="caution">
    <text evidence="2">The sequence shown here is derived from an EMBL/GenBank/DDBJ whole genome shotgun (WGS) entry which is preliminary data.</text>
</comment>
<reference evidence="2 3" key="1">
    <citation type="journal article" date="2024" name="J Genomics">
        <title>Draft genome sequencing and assembly of Favolaschia claudopus CIRM-BRFM 2984 isolated from oak limbs.</title>
        <authorList>
            <person name="Navarro D."/>
            <person name="Drula E."/>
            <person name="Chaduli D."/>
            <person name="Cazenave R."/>
            <person name="Ahrendt S."/>
            <person name="Wang J."/>
            <person name="Lipzen A."/>
            <person name="Daum C."/>
            <person name="Barry K."/>
            <person name="Grigoriev I.V."/>
            <person name="Favel A."/>
            <person name="Rosso M.N."/>
            <person name="Martin F."/>
        </authorList>
    </citation>
    <scope>NUCLEOTIDE SEQUENCE [LARGE SCALE GENOMIC DNA]</scope>
    <source>
        <strain evidence="2 3">CIRM-BRFM 2984</strain>
    </source>
</reference>
<protein>
    <submittedName>
        <fullName evidence="2">Uncharacterized protein</fullName>
    </submittedName>
</protein>